<name>A0A0N7KU39_ORYSJ</name>
<organism evidence="2 3">
    <name type="scientific">Oryza sativa subsp. japonica</name>
    <name type="common">Rice</name>
    <dbReference type="NCBI Taxonomy" id="39947"/>
    <lineage>
        <taxon>Eukaryota</taxon>
        <taxon>Viridiplantae</taxon>
        <taxon>Streptophyta</taxon>
        <taxon>Embryophyta</taxon>
        <taxon>Tracheophyta</taxon>
        <taxon>Spermatophyta</taxon>
        <taxon>Magnoliopsida</taxon>
        <taxon>Liliopsida</taxon>
        <taxon>Poales</taxon>
        <taxon>Poaceae</taxon>
        <taxon>BOP clade</taxon>
        <taxon>Oryzoideae</taxon>
        <taxon>Oryzeae</taxon>
        <taxon>Oryzinae</taxon>
        <taxon>Oryza</taxon>
        <taxon>Oryza sativa</taxon>
    </lineage>
</organism>
<accession>A0A0N7KU39</accession>
<evidence type="ECO:0000256" key="1">
    <source>
        <dbReference type="SAM" id="MobiDB-lite"/>
    </source>
</evidence>
<evidence type="ECO:0000313" key="3">
    <source>
        <dbReference type="Proteomes" id="UP000059680"/>
    </source>
</evidence>
<dbReference type="Proteomes" id="UP000059680">
    <property type="component" value="Chromosome 12"/>
</dbReference>
<reference evidence="2 3" key="3">
    <citation type="journal article" date="2013" name="Rice">
        <title>Improvement of the Oryza sativa Nipponbare reference genome using next generation sequence and optical map data.</title>
        <authorList>
            <person name="Kawahara Y."/>
            <person name="de la Bastide M."/>
            <person name="Hamilton J.P."/>
            <person name="Kanamori H."/>
            <person name="McCombie W.R."/>
            <person name="Ouyang S."/>
            <person name="Schwartz D.C."/>
            <person name="Tanaka T."/>
            <person name="Wu J."/>
            <person name="Zhou S."/>
            <person name="Childs K.L."/>
            <person name="Davidson R.M."/>
            <person name="Lin H."/>
            <person name="Quesada-Ocampo L."/>
            <person name="Vaillancourt B."/>
            <person name="Sakai H."/>
            <person name="Lee S.S."/>
            <person name="Kim J."/>
            <person name="Numa H."/>
            <person name="Itoh T."/>
            <person name="Buell C.R."/>
            <person name="Matsumoto T."/>
        </authorList>
    </citation>
    <scope>NUCLEOTIDE SEQUENCE [LARGE SCALE GENOMIC DNA]</scope>
    <source>
        <strain evidence="3">cv. Nipponbare</strain>
    </source>
</reference>
<keyword evidence="3" id="KW-1185">Reference proteome</keyword>
<reference evidence="3" key="1">
    <citation type="journal article" date="2005" name="Nature">
        <title>The map-based sequence of the rice genome.</title>
        <authorList>
            <consortium name="International rice genome sequencing project (IRGSP)"/>
            <person name="Matsumoto T."/>
            <person name="Wu J."/>
            <person name="Kanamori H."/>
            <person name="Katayose Y."/>
            <person name="Fujisawa M."/>
            <person name="Namiki N."/>
            <person name="Mizuno H."/>
            <person name="Yamamoto K."/>
            <person name="Antonio B.A."/>
            <person name="Baba T."/>
            <person name="Sakata K."/>
            <person name="Nagamura Y."/>
            <person name="Aoki H."/>
            <person name="Arikawa K."/>
            <person name="Arita K."/>
            <person name="Bito T."/>
            <person name="Chiden Y."/>
            <person name="Fujitsuka N."/>
            <person name="Fukunaka R."/>
            <person name="Hamada M."/>
            <person name="Harada C."/>
            <person name="Hayashi A."/>
            <person name="Hijishita S."/>
            <person name="Honda M."/>
            <person name="Hosokawa S."/>
            <person name="Ichikawa Y."/>
            <person name="Idonuma A."/>
            <person name="Iijima M."/>
            <person name="Ikeda M."/>
            <person name="Ikeno M."/>
            <person name="Ito K."/>
            <person name="Ito S."/>
            <person name="Ito T."/>
            <person name="Ito Y."/>
            <person name="Ito Y."/>
            <person name="Iwabuchi A."/>
            <person name="Kamiya K."/>
            <person name="Karasawa W."/>
            <person name="Kurita K."/>
            <person name="Katagiri S."/>
            <person name="Kikuta A."/>
            <person name="Kobayashi H."/>
            <person name="Kobayashi N."/>
            <person name="Machita K."/>
            <person name="Maehara T."/>
            <person name="Masukawa M."/>
            <person name="Mizubayashi T."/>
            <person name="Mukai Y."/>
            <person name="Nagasaki H."/>
            <person name="Nagata Y."/>
            <person name="Naito S."/>
            <person name="Nakashima M."/>
            <person name="Nakama Y."/>
            <person name="Nakamichi Y."/>
            <person name="Nakamura M."/>
            <person name="Meguro A."/>
            <person name="Negishi M."/>
            <person name="Ohta I."/>
            <person name="Ohta T."/>
            <person name="Okamoto M."/>
            <person name="Ono N."/>
            <person name="Saji S."/>
            <person name="Sakaguchi M."/>
            <person name="Sakai K."/>
            <person name="Shibata M."/>
            <person name="Shimokawa T."/>
            <person name="Song J."/>
            <person name="Takazaki Y."/>
            <person name="Terasawa K."/>
            <person name="Tsugane M."/>
            <person name="Tsuji K."/>
            <person name="Ueda S."/>
            <person name="Waki K."/>
            <person name="Yamagata H."/>
            <person name="Yamamoto M."/>
            <person name="Yamamoto S."/>
            <person name="Yamane H."/>
            <person name="Yoshiki S."/>
            <person name="Yoshihara R."/>
            <person name="Yukawa K."/>
            <person name="Zhong H."/>
            <person name="Yano M."/>
            <person name="Yuan Q."/>
            <person name="Ouyang S."/>
            <person name="Liu J."/>
            <person name="Jones K.M."/>
            <person name="Gansberger K."/>
            <person name="Moffat K."/>
            <person name="Hill J."/>
            <person name="Bera J."/>
            <person name="Fadrosh D."/>
            <person name="Jin S."/>
            <person name="Johri S."/>
            <person name="Kim M."/>
            <person name="Overton L."/>
            <person name="Reardon M."/>
            <person name="Tsitrin T."/>
            <person name="Vuong H."/>
            <person name="Weaver B."/>
            <person name="Ciecko A."/>
            <person name="Tallon L."/>
            <person name="Jackson J."/>
            <person name="Pai G."/>
            <person name="Aken S.V."/>
            <person name="Utterback T."/>
            <person name="Reidmuller S."/>
            <person name="Feldblyum T."/>
            <person name="Hsiao J."/>
            <person name="Zismann V."/>
            <person name="Iobst S."/>
            <person name="de Vazeille A.R."/>
            <person name="Buell C.R."/>
            <person name="Ying K."/>
            <person name="Li Y."/>
            <person name="Lu T."/>
            <person name="Huang Y."/>
            <person name="Zhao Q."/>
            <person name="Feng Q."/>
            <person name="Zhang L."/>
            <person name="Zhu J."/>
            <person name="Weng Q."/>
            <person name="Mu J."/>
            <person name="Lu Y."/>
            <person name="Fan D."/>
            <person name="Liu Y."/>
            <person name="Guan J."/>
            <person name="Zhang Y."/>
            <person name="Yu S."/>
            <person name="Liu X."/>
            <person name="Zhang Y."/>
            <person name="Hong G."/>
            <person name="Han B."/>
            <person name="Choisne N."/>
            <person name="Demange N."/>
            <person name="Orjeda G."/>
            <person name="Samain S."/>
            <person name="Cattolico L."/>
            <person name="Pelletier E."/>
            <person name="Couloux A."/>
            <person name="Segurens B."/>
            <person name="Wincker P."/>
            <person name="D'Hont A."/>
            <person name="Scarpelli C."/>
            <person name="Weissenbach J."/>
            <person name="Salanoubat M."/>
            <person name="Quetier F."/>
            <person name="Yu Y."/>
            <person name="Kim H.R."/>
            <person name="Rambo T."/>
            <person name="Currie J."/>
            <person name="Collura K."/>
            <person name="Luo M."/>
            <person name="Yang T."/>
            <person name="Ammiraju J.S.S."/>
            <person name="Engler F."/>
            <person name="Soderlund C."/>
            <person name="Wing R.A."/>
            <person name="Palmer L.E."/>
            <person name="de la Bastide M."/>
            <person name="Spiegel L."/>
            <person name="Nascimento L."/>
            <person name="Zutavern T."/>
            <person name="O'Shaughnessy A."/>
            <person name="Dike S."/>
            <person name="Dedhia N."/>
            <person name="Preston R."/>
            <person name="Balija V."/>
            <person name="McCombie W.R."/>
            <person name="Chow T."/>
            <person name="Chen H."/>
            <person name="Chung M."/>
            <person name="Chen C."/>
            <person name="Shaw J."/>
            <person name="Wu H."/>
            <person name="Hsiao K."/>
            <person name="Chao Y."/>
            <person name="Chu M."/>
            <person name="Cheng C."/>
            <person name="Hour A."/>
            <person name="Lee P."/>
            <person name="Lin S."/>
            <person name="Lin Y."/>
            <person name="Liou J."/>
            <person name="Liu S."/>
            <person name="Hsing Y."/>
            <person name="Raghuvanshi S."/>
            <person name="Mohanty A."/>
            <person name="Bharti A.K."/>
            <person name="Gaur A."/>
            <person name="Gupta V."/>
            <person name="Kumar D."/>
            <person name="Ravi V."/>
            <person name="Vij S."/>
            <person name="Kapur A."/>
            <person name="Khurana P."/>
            <person name="Khurana P."/>
            <person name="Khurana J.P."/>
            <person name="Tyagi A.K."/>
            <person name="Gaikwad K."/>
            <person name="Singh A."/>
            <person name="Dalal V."/>
            <person name="Srivastava S."/>
            <person name="Dixit A."/>
            <person name="Pal A.K."/>
            <person name="Ghazi I.A."/>
            <person name="Yadav M."/>
            <person name="Pandit A."/>
            <person name="Bhargava A."/>
            <person name="Sureshbabu K."/>
            <person name="Batra K."/>
            <person name="Sharma T.R."/>
            <person name="Mohapatra T."/>
            <person name="Singh N.K."/>
            <person name="Messing J."/>
            <person name="Nelson A.B."/>
            <person name="Fuks G."/>
            <person name="Kavchok S."/>
            <person name="Keizer G."/>
            <person name="Linton E."/>
            <person name="Llaca V."/>
            <person name="Song R."/>
            <person name="Tanyolac B."/>
            <person name="Young S."/>
            <person name="Ho-Il K."/>
            <person name="Hahn J.H."/>
            <person name="Sangsakoo G."/>
            <person name="Vanavichit A."/>
            <person name="de Mattos Luiz.A.T."/>
            <person name="Zimmer P.D."/>
            <person name="Malone G."/>
            <person name="Dellagostin O."/>
            <person name="de Oliveira A.C."/>
            <person name="Bevan M."/>
            <person name="Bancroft I."/>
            <person name="Minx P."/>
            <person name="Cordum H."/>
            <person name="Wilson R."/>
            <person name="Cheng Z."/>
            <person name="Jin W."/>
            <person name="Jiang J."/>
            <person name="Leong S.A."/>
            <person name="Iwama H."/>
            <person name="Gojobori T."/>
            <person name="Itoh T."/>
            <person name="Niimura Y."/>
            <person name="Fujii Y."/>
            <person name="Habara T."/>
            <person name="Sakai H."/>
            <person name="Sato Y."/>
            <person name="Wilson G."/>
            <person name="Kumar K."/>
            <person name="McCouch S."/>
            <person name="Juretic N."/>
            <person name="Hoen D."/>
            <person name="Wright S."/>
            <person name="Bruskiewich R."/>
            <person name="Bureau T."/>
            <person name="Miyao A."/>
            <person name="Hirochika H."/>
            <person name="Nishikawa T."/>
            <person name="Kadowaki K."/>
            <person name="Sugiura M."/>
            <person name="Burr B."/>
            <person name="Sasaki T."/>
        </authorList>
    </citation>
    <scope>NUCLEOTIDE SEQUENCE [LARGE SCALE GENOMIC DNA]</scope>
    <source>
        <strain evidence="3">cv. Nipponbare</strain>
    </source>
</reference>
<sequence>MDEGGLPGGRGIGSLEADEDDIYGDSQRQHTRGVEDVRMQGCTEVKGVISFKNDPLKHIDLHHVVFSRRTVVGNHSAIVAAAPATPQGAVQW</sequence>
<reference evidence="2 3" key="2">
    <citation type="journal article" date="2013" name="Plant Cell Physiol.">
        <title>Rice Annotation Project Database (RAP-DB): an integrative and interactive database for rice genomics.</title>
        <authorList>
            <person name="Sakai H."/>
            <person name="Lee S.S."/>
            <person name="Tanaka T."/>
            <person name="Numa H."/>
            <person name="Kim J."/>
            <person name="Kawahara Y."/>
            <person name="Wakimoto H."/>
            <person name="Yang C.C."/>
            <person name="Iwamoto M."/>
            <person name="Abe T."/>
            <person name="Yamada Y."/>
            <person name="Muto A."/>
            <person name="Inokuchi H."/>
            <person name="Ikemura T."/>
            <person name="Matsumoto T."/>
            <person name="Sasaki T."/>
            <person name="Itoh T."/>
        </authorList>
    </citation>
    <scope>NUCLEOTIDE SEQUENCE [LARGE SCALE GENOMIC DNA]</scope>
    <source>
        <strain evidence="3">cv. Nipponbare</strain>
    </source>
</reference>
<evidence type="ECO:0000313" key="2">
    <source>
        <dbReference type="EMBL" id="BAT17346.1"/>
    </source>
</evidence>
<protein>
    <submittedName>
        <fullName evidence="2">Os12g0513001 protein</fullName>
    </submittedName>
</protein>
<feature type="region of interest" description="Disordered" evidence="1">
    <location>
        <begin position="1"/>
        <end position="33"/>
    </location>
</feature>
<dbReference type="InParanoid" id="A0A0N7KU39"/>
<dbReference type="EMBL" id="AP014968">
    <property type="protein sequence ID" value="BAT17346.1"/>
    <property type="molecule type" value="Genomic_DNA"/>
</dbReference>
<dbReference type="PaxDb" id="39947-A0A0N7KU39"/>
<feature type="compositionally biased region" description="Gly residues" evidence="1">
    <location>
        <begin position="1"/>
        <end position="12"/>
    </location>
</feature>
<dbReference type="AlphaFoldDB" id="A0A0N7KU39"/>
<gene>
    <name evidence="2" type="ordered locus">Os12g0513001</name>
    <name evidence="2" type="ORF">OSNPB_120513001</name>
</gene>
<proteinExistence type="predicted"/>